<accession>A0A5J6MI92</accession>
<name>A0A5J6MI92_9PROT</name>
<dbReference type="Proteomes" id="UP000326202">
    <property type="component" value="Chromosome"/>
</dbReference>
<evidence type="ECO:0000256" key="2">
    <source>
        <dbReference type="SAM" id="Phobius"/>
    </source>
</evidence>
<keyword evidence="2" id="KW-1133">Transmembrane helix</keyword>
<reference evidence="3 4" key="1">
    <citation type="submission" date="2019-08" db="EMBL/GenBank/DDBJ databases">
        <title>Hyperibacter terrae gen. nov., sp. nov. and Hyperibacter viscosus sp. nov., two new members in the family Rhodospirillaceae isolated from the rhizosphere of Hypericum perforatum.</title>
        <authorList>
            <person name="Noviana Z."/>
        </authorList>
    </citation>
    <scope>NUCLEOTIDE SEQUENCE [LARGE SCALE GENOMIC DNA]</scope>
    <source>
        <strain evidence="3 4">R5913</strain>
    </source>
</reference>
<keyword evidence="2" id="KW-0472">Membrane</keyword>
<gene>
    <name evidence="3" type="ORF">FRZ44_15480</name>
</gene>
<sequence>MSNQTLIAVLGLLGGFVGIVSSLFMTRAATRTLSEEGARNGLVILQNLVLQVEADRAKAASEAGDASQPAPANNDSKGRSTAERIGETIAKVDADLVEEIVSKGKESRFDMKWGSILLVIAFALLVAQSIATFWGAPSIH</sequence>
<evidence type="ECO:0000313" key="4">
    <source>
        <dbReference type="Proteomes" id="UP000326202"/>
    </source>
</evidence>
<dbReference type="KEGG" id="htq:FRZ44_15480"/>
<protein>
    <submittedName>
        <fullName evidence="3">Uncharacterized protein</fullName>
    </submittedName>
</protein>
<dbReference type="EMBL" id="CP042906">
    <property type="protein sequence ID" value="QEX16255.1"/>
    <property type="molecule type" value="Genomic_DNA"/>
</dbReference>
<evidence type="ECO:0000313" key="3">
    <source>
        <dbReference type="EMBL" id="QEX16255.1"/>
    </source>
</evidence>
<organism evidence="3 4">
    <name type="scientific">Hypericibacter terrae</name>
    <dbReference type="NCBI Taxonomy" id="2602015"/>
    <lineage>
        <taxon>Bacteria</taxon>
        <taxon>Pseudomonadati</taxon>
        <taxon>Pseudomonadota</taxon>
        <taxon>Alphaproteobacteria</taxon>
        <taxon>Rhodospirillales</taxon>
        <taxon>Dongiaceae</taxon>
        <taxon>Hypericibacter</taxon>
    </lineage>
</organism>
<feature type="region of interest" description="Disordered" evidence="1">
    <location>
        <begin position="60"/>
        <end position="82"/>
    </location>
</feature>
<dbReference type="AlphaFoldDB" id="A0A5J6MI92"/>
<feature type="transmembrane region" description="Helical" evidence="2">
    <location>
        <begin position="6"/>
        <end position="25"/>
    </location>
</feature>
<feature type="transmembrane region" description="Helical" evidence="2">
    <location>
        <begin position="113"/>
        <end position="136"/>
    </location>
</feature>
<dbReference type="RefSeq" id="WP_151176634.1">
    <property type="nucleotide sequence ID" value="NZ_CP042906.1"/>
</dbReference>
<evidence type="ECO:0000256" key="1">
    <source>
        <dbReference type="SAM" id="MobiDB-lite"/>
    </source>
</evidence>
<keyword evidence="2" id="KW-0812">Transmembrane</keyword>
<keyword evidence="4" id="KW-1185">Reference proteome</keyword>
<proteinExistence type="predicted"/>